<feature type="region of interest" description="Disordered" evidence="5">
    <location>
        <begin position="209"/>
        <end position="263"/>
    </location>
</feature>
<dbReference type="Proteomes" id="UP000322499">
    <property type="component" value="Unassembled WGS sequence"/>
</dbReference>
<dbReference type="RefSeq" id="WP_208092624.1">
    <property type="nucleotide sequence ID" value="NZ_VNHW01000007.1"/>
</dbReference>
<dbReference type="InterPro" id="IPR023485">
    <property type="entry name" value="Ptyr_pPase"/>
</dbReference>
<evidence type="ECO:0000256" key="1">
    <source>
        <dbReference type="ARBA" id="ARBA00011063"/>
    </source>
</evidence>
<comment type="caution">
    <text evidence="7">The sequence shown here is derived from an EMBL/GenBank/DDBJ whole genome shotgun (WGS) entry which is preliminary data.</text>
</comment>
<dbReference type="PANTHER" id="PTHR11717">
    <property type="entry name" value="LOW MOLECULAR WEIGHT PROTEIN TYROSINE PHOSPHATASE"/>
    <property type="match status" value="1"/>
</dbReference>
<evidence type="ECO:0000256" key="3">
    <source>
        <dbReference type="ARBA" id="ARBA00022912"/>
    </source>
</evidence>
<dbReference type="SMART" id="SM00226">
    <property type="entry name" value="LMWPc"/>
    <property type="match status" value="1"/>
</dbReference>
<organism evidence="7 8">
    <name type="scientific">Blastococcus xanthinilyticus</name>
    <dbReference type="NCBI Taxonomy" id="1564164"/>
    <lineage>
        <taxon>Bacteria</taxon>
        <taxon>Bacillati</taxon>
        <taxon>Actinomycetota</taxon>
        <taxon>Actinomycetes</taxon>
        <taxon>Geodermatophilales</taxon>
        <taxon>Geodermatophilaceae</taxon>
        <taxon>Blastococcus</taxon>
    </lineage>
</organism>
<feature type="compositionally biased region" description="Basic residues" evidence="5">
    <location>
        <begin position="254"/>
        <end position="263"/>
    </location>
</feature>
<dbReference type="PANTHER" id="PTHR11717:SF31">
    <property type="entry name" value="LOW MOLECULAR WEIGHT PROTEIN-TYROSINE-PHOSPHATASE ETP-RELATED"/>
    <property type="match status" value="1"/>
</dbReference>
<reference evidence="7 8" key="1">
    <citation type="submission" date="2019-07" db="EMBL/GenBank/DDBJ databases">
        <title>Genomic Encyclopedia of Archaeal and Bacterial Type Strains, Phase II (KMG-II): from individual species to whole genera.</title>
        <authorList>
            <person name="Goeker M."/>
        </authorList>
    </citation>
    <scope>NUCLEOTIDE SEQUENCE [LARGE SCALE GENOMIC DNA]</scope>
    <source>
        <strain evidence="7 8">DSM 46842</strain>
    </source>
</reference>
<evidence type="ECO:0000313" key="8">
    <source>
        <dbReference type="Proteomes" id="UP000322499"/>
    </source>
</evidence>
<dbReference type="AlphaFoldDB" id="A0A5S5CTY6"/>
<dbReference type="Gene3D" id="3.40.50.2300">
    <property type="match status" value="1"/>
</dbReference>
<dbReference type="Pfam" id="PF01451">
    <property type="entry name" value="LMWPc"/>
    <property type="match status" value="1"/>
</dbReference>
<keyword evidence="3" id="KW-0904">Protein phosphatase</keyword>
<feature type="domain" description="Phosphotyrosine protein phosphatase I" evidence="6">
    <location>
        <begin position="11"/>
        <end position="195"/>
    </location>
</feature>
<dbReference type="InterPro" id="IPR050438">
    <property type="entry name" value="LMW_PTPase"/>
</dbReference>
<gene>
    <name evidence="7" type="ORF">BD833_107123</name>
</gene>
<evidence type="ECO:0000256" key="2">
    <source>
        <dbReference type="ARBA" id="ARBA00022801"/>
    </source>
</evidence>
<keyword evidence="2" id="KW-0378">Hydrolase</keyword>
<protein>
    <submittedName>
        <fullName evidence="7">Protein-tyrosine phosphatase</fullName>
    </submittedName>
</protein>
<dbReference type="PRINTS" id="PR00719">
    <property type="entry name" value="LMWPTPASE"/>
</dbReference>
<feature type="compositionally biased region" description="Basic and acidic residues" evidence="5">
    <location>
        <begin position="209"/>
        <end position="218"/>
    </location>
</feature>
<evidence type="ECO:0000259" key="6">
    <source>
        <dbReference type="SMART" id="SM00226"/>
    </source>
</evidence>
<dbReference type="SUPFAM" id="SSF52788">
    <property type="entry name" value="Phosphotyrosine protein phosphatases I"/>
    <property type="match status" value="1"/>
</dbReference>
<evidence type="ECO:0000313" key="7">
    <source>
        <dbReference type="EMBL" id="TYP87183.1"/>
    </source>
</evidence>
<evidence type="ECO:0000256" key="4">
    <source>
        <dbReference type="PIRSR" id="PIRSR617867-1"/>
    </source>
</evidence>
<sequence>MPDQESVPTPVAVLLVCTGNICRSAVGERLGRAYLGEVLGPAGADVDLVSAGTRAVVGSRMHPDSALVLSGLGGDAEGFVARQLEPWMVEQADLVLTLTRDHRRDVLGLVPRALARTFTLREAADLLRALGDRRPGDDGDFAEPARALVAALAAARPGRSGGDGDDIADPIGRPLEHHQEVGQAVAEALLPVLAAVVALHPDAAVPDASDRAAAHVDRGASGTGARPDAPQAGPAHAAGRSAQPDARRHLGVLGRRRRVGSGS</sequence>
<evidence type="ECO:0000256" key="5">
    <source>
        <dbReference type="SAM" id="MobiDB-lite"/>
    </source>
</evidence>
<feature type="active site" evidence="4">
    <location>
        <position position="23"/>
    </location>
</feature>
<comment type="similarity">
    <text evidence="1">Belongs to the low molecular weight phosphotyrosine protein phosphatase family.</text>
</comment>
<accession>A0A5S5CTY6</accession>
<dbReference type="InterPro" id="IPR036196">
    <property type="entry name" value="Ptyr_pPase_sf"/>
</dbReference>
<dbReference type="InterPro" id="IPR017867">
    <property type="entry name" value="Tyr_phospatase_low_mol_wt"/>
</dbReference>
<proteinExistence type="inferred from homology"/>
<feature type="active site" description="Nucleophile" evidence="4">
    <location>
        <position position="17"/>
    </location>
</feature>
<dbReference type="EMBL" id="VNHW01000007">
    <property type="protein sequence ID" value="TYP87183.1"/>
    <property type="molecule type" value="Genomic_DNA"/>
</dbReference>
<name>A0A5S5CTY6_9ACTN</name>
<keyword evidence="8" id="KW-1185">Reference proteome</keyword>
<dbReference type="GO" id="GO:0004725">
    <property type="term" value="F:protein tyrosine phosphatase activity"/>
    <property type="evidence" value="ECO:0007669"/>
    <property type="project" value="InterPro"/>
</dbReference>